<dbReference type="AlphaFoldDB" id="A0A0K2TXS9"/>
<accession>A0A0K2TXS9</accession>
<reference evidence="1" key="1">
    <citation type="submission" date="2014-05" db="EMBL/GenBank/DDBJ databases">
        <authorList>
            <person name="Chronopoulou M."/>
        </authorList>
    </citation>
    <scope>NUCLEOTIDE SEQUENCE</scope>
    <source>
        <tissue evidence="1">Whole organism</tissue>
    </source>
</reference>
<dbReference type="EMBL" id="HACA01013289">
    <property type="protein sequence ID" value="CDW30650.1"/>
    <property type="molecule type" value="Transcribed_RNA"/>
</dbReference>
<organism evidence="1">
    <name type="scientific">Lepeophtheirus salmonis</name>
    <name type="common">Salmon louse</name>
    <name type="synonym">Caligus salmonis</name>
    <dbReference type="NCBI Taxonomy" id="72036"/>
    <lineage>
        <taxon>Eukaryota</taxon>
        <taxon>Metazoa</taxon>
        <taxon>Ecdysozoa</taxon>
        <taxon>Arthropoda</taxon>
        <taxon>Crustacea</taxon>
        <taxon>Multicrustacea</taxon>
        <taxon>Hexanauplia</taxon>
        <taxon>Copepoda</taxon>
        <taxon>Siphonostomatoida</taxon>
        <taxon>Caligidae</taxon>
        <taxon>Lepeophtheirus</taxon>
    </lineage>
</organism>
<sequence>LILIISKYLYYFLQLTLIRHNSFFYIVKYGQPI</sequence>
<evidence type="ECO:0000313" key="1">
    <source>
        <dbReference type="EMBL" id="CDW30650.1"/>
    </source>
</evidence>
<protein>
    <submittedName>
        <fullName evidence="1">Uncharacterized protein</fullName>
    </submittedName>
</protein>
<feature type="non-terminal residue" evidence="1">
    <location>
        <position position="1"/>
    </location>
</feature>
<name>A0A0K2TXS9_LEPSM</name>
<proteinExistence type="predicted"/>